<feature type="domain" description="VWFA" evidence="3">
    <location>
        <begin position="429"/>
        <end position="620"/>
    </location>
</feature>
<proteinExistence type="predicted"/>
<name>A0A5C8HS30_9MICO</name>
<sequence length="3017" mass="311164">MSNLRSRWSKQTRRATHIPLEQPGVMDVHRRWYGAVISVLLAGGLVVSGLTPAAAEEVAPPPTSAPAVEETPTPSPTEAADPPAPEPSPPAVPEPEPAPSLTTEPPAPEPTESTAPPAQPAPTPSETAAPEPTETTDPQAKLADPGVSLMALLPACDDDEVNCGRLTVTLNIVGGTATAADWELRATDTSSSDHYVMVNGVMQFVDRPANYAITANSLNPAATAPYTSALTCTTAGNGGQSSRVEFNSATGVVSFFGTSDNRRTSNCTFTMTAPVVPISTTITTYVAGDRTGLSGLTGLGGATLELWTGTASGPTAAIAQPWATCTSAGADGACTFTVPEANTTYAGQQFWIVQKTAPAGWRINATIATGGSGATQTTYAARTAPISTTPQDSRVDFMIGTGGTNVYASGGTFVMSRTNVAASQACGVDVAILFDLSGSLSGQLADIKDAGDAMVTALEGTNSTIGVYTFANSAPASAGANFPQTQVSTADGADDVRDHINTFTTPNGATNWDRGLSQIPGGTYDIVLVITDGNPTRYGDGEGPGNNTRFREVENGVLSANQLKANGSRIVAIGVGDGVSGPADNLIAISGTASGSDYFQAATFDAAAQAVRNAALGDCLGSLTVVKQVVPQGNVGENVTGATPAGGWTFNASSQTAGLSLSAGSGVTAPATGAVNFPLTYTGGLGTGTVRVSEVVQNGYGIVTQSAKNAVCTATFLNGSTSSVPVTNQTVGADPGFDVAVPANASVSCVVYNKPSLVKTSITVDKVWVVNGVEYTNLTNPLAAEGVNATLQLDGTNQAWNTPRGNITEGTNVAISETVAAMPVGLAQCTYGGVQIVNSAGAVVSSSATYNATLAANADLNKYKIKNTVTCGSQLTLQKSVANGTAQPTAWTLTAFESPQALDGPSGPTGVTGPVTPGVRYELGESGPAEYRQTIAPNVVINPPSTGTWNCVRLDGTGAVVPGFADGLNGGVVVPLGYHVRCTSTNQTSFLVLQKSVENDNGGTAEADDFMLTATPATYPGLATPAAVTGATTTSAANTINVRPNHVYTLTESTLPGYAFVKLQQFVGGAWVDVVANADPAGYPQQDDDGNWQVTVSPLATGTYRFVNDDVAPKLTLIKNVVNQWGSNAQASAWTLHANSVEGNVEGTSGTSAQIVAGVGYDLSESGGVAGFTQTNLVCSSGLQGTTVTAQVGDDITCTFTNTAQPGKLKLVKVVDNATGGSAVATDWNGNLWAELGGAQTAFNHEQTIDVSAGTYTIGENDVVSGYAMSGLSCEDKPTSLADRTVAVANGETVTCTITNKAKAPTITLIKELDTDPWGGTADVEDWTLSALTEGGQDVVGVTGTTGAAQAGVTYELSETDIAGYELSTLTCTGLPNVSADSPTFMLTPGQDTTCTFTNESQPGELTLIKEVNNANGGDAEAADWNQLLTATPAVGDAMLFDSGETMQVANGTFTIGELAGPAGYTLTGITCNDVALDLSDPTVSVPNGGDVECILTNASQAPTVTLIKVVDNEIWGGSAVNTDWTLTATAGDDDPSLTGQTGVNGPLKAGVEYTLDESDIDGYELTSLSCTGLNTTADAPTFTLMPGQSTVCTFTNTSMPGGLKITKIVDNTNGGDAVAADWNQSLHATFGADAPIPFDSGETIDVPTGTYTIGETEVVPGYELTGITCDGEELDLSNPTVTVPNGERVECEVTNASIAPKITLIKEVDTSEWGGSADPNAWLLSATAGADDPAVYGNTGITGPIKAGVEYTLAEAGGVSGFELTDLSCTDGVEVSVDNPTFTMEPGGLTTCTFTNSSKPGELKLNKEVDLTNGGDAVATDWNQMLQAQLGDGAVLAFDHGQSMQVPAGSYTLTELQDVVGYELTAISCLGQDTTKADPTVDVANGAIAECTFTNASVAPQITLVKVTESPYGEPADETQWTLSASTAGGPNVEGPTGTTGAAKALAEYTLTENSPVDGYKLTALVCEGQDEVTLDSPYLTLAEGETTTCTFTNTEQPGSLTLYKQVDNTNGGSAIPKSWDGLLEATLDDETLAYEHGQTMEVAPGTYTLTEGEGPEGYLWTDLSCTEVLRPTITSTDDGISAAIFTSMENPFVAVGAGEMWECTFTNESQKPKLTLEKEIDNTGGGLASADDWTLTAATEGGTLISGTGTITDDPMVAAISGEAQAEVAIELGEMGPSGYTASEWACRYTESGDDVALDDDALWLNIGEDATCRIVNTAIPATGYVYKEVTSTEQNADGTWTVEYNITVTNNSEYSEYEYSLSDSLMFGTGIEVLSAAWSGRGLVDQPFADDGTAVLATDAIIAPPGGTEVYTVVVNADVTAASYGEETNWCEPEGGMAGGFLNTAYLTDDADGGESSACSEPFTPEIDKSTEAVIDNGDGTYRIVYLLTVSAPMAPDGETVYYDLTDELNLPDGVEMVGDATAAAIGETPEPTNPTFDGEGVWTIVEGGSVGTEPHVYEVELTVSTSAEAVGGEPVCGVEEEGIPVGNTGTVISGEFEDASSVCDVVHYDDVSIEKTAGLDEGQTSVEAGDVFDYVLTVTNNGSRETNDVIVTDTSINDRLVITDIAVTDGFGWETVPGYDDNDVALMIYDLGAGESVTITVTVMFTLPEVTEVESGDPLTEPPVPIEEFVNEACVEAESDQNPENDCDTVTIPVRDIAAVVTAVCVGDAPFLNWILVKSETLREEDINFSWTPNMPGEHAPASVTMTEPGGQLMWSDSIAWPGSAFTPSGVSIDYPGWRVLQASDYAPGGGYYIPGTAIVMTAEEEAMWVFNGLILDPSELDYAWRLETTVVFSVNPELTFSATYPQALPDCAVARHSEVVVEKTASVEKAMPGDTISYTIAAENVSDDSAAEGVIITDEIPATLKVTDISWPGEGDATVFPNWESCDIAGANAQGYGGTITCTLFGPLQPAGLEGGVSAAPTLTVKATVSASAPAGQITNVAIVDYHTFGDPEDSGRDSDDAVVTIGAANKPLPATGGPVNGAWVILGLLGVLGGSLLLINRRRRGEVHAQV</sequence>
<keyword evidence="5" id="KW-1185">Reference proteome</keyword>
<evidence type="ECO:0000256" key="1">
    <source>
        <dbReference type="SAM" id="MobiDB-lite"/>
    </source>
</evidence>
<feature type="transmembrane region" description="Helical" evidence="2">
    <location>
        <begin position="32"/>
        <end position="55"/>
    </location>
</feature>
<dbReference type="InterPro" id="IPR045826">
    <property type="entry name" value="SpaA_PFL_dom_2"/>
</dbReference>
<dbReference type="InterPro" id="IPR047589">
    <property type="entry name" value="DUF11_rpt"/>
</dbReference>
<dbReference type="Gene3D" id="2.60.40.740">
    <property type="match status" value="1"/>
</dbReference>
<reference evidence="4 5" key="1">
    <citation type="submission" date="2019-08" db="EMBL/GenBank/DDBJ databases">
        <authorList>
            <person name="Dong K."/>
        </authorList>
    </citation>
    <scope>NUCLEOTIDE SEQUENCE [LARGE SCALE GENOMIC DNA]</scope>
    <source>
        <strain evidence="4 5">M4-8</strain>
    </source>
</reference>
<feature type="compositionally biased region" description="Pro residues" evidence="1">
    <location>
        <begin position="82"/>
        <end position="98"/>
    </location>
</feature>
<dbReference type="Pfam" id="PF00092">
    <property type="entry name" value="VWA"/>
    <property type="match status" value="1"/>
</dbReference>
<evidence type="ECO:0000259" key="3">
    <source>
        <dbReference type="PROSITE" id="PS50234"/>
    </source>
</evidence>
<dbReference type="Pfam" id="PF24514">
    <property type="entry name" value="SpaA_4"/>
    <property type="match status" value="1"/>
</dbReference>
<dbReference type="EMBL" id="VRSW01000001">
    <property type="protein sequence ID" value="TXK06297.1"/>
    <property type="molecule type" value="Genomic_DNA"/>
</dbReference>
<protein>
    <submittedName>
        <fullName evidence="4">VWA domain-containing protein</fullName>
    </submittedName>
</protein>
<dbReference type="Proteomes" id="UP000321196">
    <property type="component" value="Unassembled WGS sequence"/>
</dbReference>
<feature type="compositionally biased region" description="Low complexity" evidence="1">
    <location>
        <begin position="124"/>
        <end position="140"/>
    </location>
</feature>
<dbReference type="Pfam" id="PF01345">
    <property type="entry name" value="DUF11"/>
    <property type="match status" value="2"/>
</dbReference>
<dbReference type="PROSITE" id="PS50234">
    <property type="entry name" value="VWFA"/>
    <property type="match status" value="1"/>
</dbReference>
<dbReference type="Pfam" id="PF19403">
    <property type="entry name" value="SpaA_2"/>
    <property type="match status" value="12"/>
</dbReference>
<dbReference type="OrthoDB" id="134475at2"/>
<keyword evidence="2" id="KW-0812">Transmembrane</keyword>
<dbReference type="SUPFAM" id="SSF53300">
    <property type="entry name" value="vWA-like"/>
    <property type="match status" value="1"/>
</dbReference>
<organism evidence="4 5">
    <name type="scientific">Microbacterium mitrae</name>
    <dbReference type="NCBI Taxonomy" id="664640"/>
    <lineage>
        <taxon>Bacteria</taxon>
        <taxon>Bacillati</taxon>
        <taxon>Actinomycetota</taxon>
        <taxon>Actinomycetes</taxon>
        <taxon>Micrococcales</taxon>
        <taxon>Microbacteriaceae</taxon>
        <taxon>Microbacterium</taxon>
    </lineage>
</organism>
<dbReference type="InterPro" id="IPR055371">
    <property type="entry name" value="SpaA_PFL_dom_4"/>
</dbReference>
<dbReference type="CDD" id="cd00198">
    <property type="entry name" value="vWFA"/>
    <property type="match status" value="1"/>
</dbReference>
<comment type="caution">
    <text evidence="4">The sequence shown here is derived from an EMBL/GenBank/DDBJ whole genome shotgun (WGS) entry which is preliminary data.</text>
</comment>
<gene>
    <name evidence="4" type="ORF">FVP60_04880</name>
</gene>
<feature type="region of interest" description="Disordered" evidence="1">
    <location>
        <begin position="56"/>
        <end position="141"/>
    </location>
</feature>
<keyword evidence="2" id="KW-0472">Membrane</keyword>
<feature type="compositionally biased region" description="Low complexity" evidence="1">
    <location>
        <begin position="65"/>
        <end position="81"/>
    </location>
</feature>
<accession>A0A5C8HS30</accession>
<dbReference type="RefSeq" id="WP_147825103.1">
    <property type="nucleotide sequence ID" value="NZ_VRSW01000001.1"/>
</dbReference>
<evidence type="ECO:0000256" key="2">
    <source>
        <dbReference type="SAM" id="Phobius"/>
    </source>
</evidence>
<dbReference type="SMART" id="SM00327">
    <property type="entry name" value="VWA"/>
    <property type="match status" value="1"/>
</dbReference>
<keyword evidence="2" id="KW-1133">Transmembrane helix</keyword>
<dbReference type="InterPro" id="IPR002035">
    <property type="entry name" value="VWF_A"/>
</dbReference>
<dbReference type="NCBIfam" id="TIGR01451">
    <property type="entry name" value="B_ant_repeat"/>
    <property type="match status" value="1"/>
</dbReference>
<dbReference type="Gene3D" id="3.40.50.410">
    <property type="entry name" value="von Willebrand factor, type A domain"/>
    <property type="match status" value="1"/>
</dbReference>
<dbReference type="InterPro" id="IPR036465">
    <property type="entry name" value="vWFA_dom_sf"/>
</dbReference>
<evidence type="ECO:0000313" key="5">
    <source>
        <dbReference type="Proteomes" id="UP000321196"/>
    </source>
</evidence>
<feature type="transmembrane region" description="Helical" evidence="2">
    <location>
        <begin position="2987"/>
        <end position="3005"/>
    </location>
</feature>
<dbReference type="InterPro" id="IPR001434">
    <property type="entry name" value="OmcB-like_DUF11"/>
</dbReference>
<feature type="compositionally biased region" description="Low complexity" evidence="1">
    <location>
        <begin position="99"/>
        <end position="116"/>
    </location>
</feature>
<evidence type="ECO:0000313" key="4">
    <source>
        <dbReference type="EMBL" id="TXK06297.1"/>
    </source>
</evidence>